<reference evidence="1" key="1">
    <citation type="submission" date="2022-01" db="EMBL/GenBank/DDBJ databases">
        <authorList>
            <person name="King R."/>
        </authorList>
    </citation>
    <scope>NUCLEOTIDE SEQUENCE</scope>
</reference>
<dbReference type="AlphaFoldDB" id="A0A9N9XNK1"/>
<organism evidence="1 2">
    <name type="scientific">Phyllotreta striolata</name>
    <name type="common">Striped flea beetle</name>
    <name type="synonym">Crioceris striolata</name>
    <dbReference type="NCBI Taxonomy" id="444603"/>
    <lineage>
        <taxon>Eukaryota</taxon>
        <taxon>Metazoa</taxon>
        <taxon>Ecdysozoa</taxon>
        <taxon>Arthropoda</taxon>
        <taxon>Hexapoda</taxon>
        <taxon>Insecta</taxon>
        <taxon>Pterygota</taxon>
        <taxon>Neoptera</taxon>
        <taxon>Endopterygota</taxon>
        <taxon>Coleoptera</taxon>
        <taxon>Polyphaga</taxon>
        <taxon>Cucujiformia</taxon>
        <taxon>Chrysomeloidea</taxon>
        <taxon>Chrysomelidae</taxon>
        <taxon>Galerucinae</taxon>
        <taxon>Alticini</taxon>
        <taxon>Phyllotreta</taxon>
    </lineage>
</organism>
<name>A0A9N9XNK1_PHYSR</name>
<dbReference type="EMBL" id="OU900095">
    <property type="protein sequence ID" value="CAG9858848.1"/>
    <property type="molecule type" value="Genomic_DNA"/>
</dbReference>
<sequence>MPLDFVLYKTPVPHPNECRRMVTIHTSKRRYDTPYLKADNWECYPLSRPIDYNPLCPEHYNLSRSHYNRLGIETDEDWSTSTKSMFKYQLEKKRPDLEVNPDKSLVNFFTKIPPEGPPREYLPTDCIPYISEMRYRYEPPFPQSTEPVKKRPSHKLENRKLACIPGKFLDENYRDHTKLLQCSKLKRHISYNPYTNLFTDGTPAVPPTHNKSKDYREYIKNFQP</sequence>
<evidence type="ECO:0000313" key="2">
    <source>
        <dbReference type="Proteomes" id="UP001153712"/>
    </source>
</evidence>
<protein>
    <submittedName>
        <fullName evidence="1">Uncharacterized protein</fullName>
    </submittedName>
</protein>
<accession>A0A9N9XNK1</accession>
<evidence type="ECO:0000313" key="1">
    <source>
        <dbReference type="EMBL" id="CAG9858848.1"/>
    </source>
</evidence>
<gene>
    <name evidence="1" type="ORF">PHYEVI_LOCUS5235</name>
</gene>
<dbReference type="Proteomes" id="UP001153712">
    <property type="component" value="Chromosome 2"/>
</dbReference>
<dbReference type="OrthoDB" id="6610762at2759"/>
<keyword evidence="2" id="KW-1185">Reference proteome</keyword>
<proteinExistence type="predicted"/>